<evidence type="ECO:0000313" key="9">
    <source>
        <dbReference type="Proteomes" id="UP000001396"/>
    </source>
</evidence>
<keyword evidence="1" id="KW-0001">2Fe-2S</keyword>
<dbReference type="STRING" id="670386.D3BRA6"/>
<dbReference type="InParanoid" id="D3BRA6"/>
<dbReference type="OMA" id="SDKWICR"/>
<dbReference type="SMART" id="SM00704">
    <property type="entry name" value="ZnF_CDGSH"/>
    <property type="match status" value="2"/>
</dbReference>
<feature type="domain" description="Iron-binding zinc finger CDGSH type" evidence="7">
    <location>
        <begin position="21"/>
        <end position="57"/>
    </location>
</feature>
<keyword evidence="2" id="KW-0479">Metal-binding</keyword>
<feature type="transmembrane region" description="Helical" evidence="6">
    <location>
        <begin position="110"/>
        <end position="131"/>
    </location>
</feature>
<keyword evidence="4" id="KW-0411">Iron-sulfur</keyword>
<dbReference type="GO" id="GO:0046872">
    <property type="term" value="F:metal ion binding"/>
    <property type="evidence" value="ECO:0007669"/>
    <property type="project" value="UniProtKB-KW"/>
</dbReference>
<organism evidence="8 9">
    <name type="scientific">Heterostelium pallidum (strain ATCC 26659 / Pp 5 / PN500)</name>
    <name type="common">Cellular slime mold</name>
    <name type="synonym">Polysphondylium pallidum</name>
    <dbReference type="NCBI Taxonomy" id="670386"/>
    <lineage>
        <taxon>Eukaryota</taxon>
        <taxon>Amoebozoa</taxon>
        <taxon>Evosea</taxon>
        <taxon>Eumycetozoa</taxon>
        <taxon>Dictyostelia</taxon>
        <taxon>Acytosteliales</taxon>
        <taxon>Acytosteliaceae</taxon>
        <taxon>Heterostelium</taxon>
    </lineage>
</organism>
<proteinExistence type="predicted"/>
<dbReference type="GeneID" id="31365981"/>
<accession>D3BRA6</accession>
<keyword evidence="6" id="KW-0812">Transmembrane</keyword>
<evidence type="ECO:0000256" key="4">
    <source>
        <dbReference type="ARBA" id="ARBA00023014"/>
    </source>
</evidence>
<keyword evidence="6" id="KW-1133">Transmembrane helix</keyword>
<protein>
    <recommendedName>
        <fullName evidence="7">Iron-binding zinc finger CDGSH type domain-containing protein</fullName>
    </recommendedName>
</protein>
<dbReference type="GO" id="GO:0051537">
    <property type="term" value="F:2 iron, 2 sulfur cluster binding"/>
    <property type="evidence" value="ECO:0007669"/>
    <property type="project" value="UniProtKB-KW"/>
</dbReference>
<keyword evidence="3" id="KW-0408">Iron</keyword>
<dbReference type="EMBL" id="ADBJ01000050">
    <property type="protein sequence ID" value="EFA75938.1"/>
    <property type="molecule type" value="Genomic_DNA"/>
</dbReference>
<comment type="caution">
    <text evidence="8">The sequence shown here is derived from an EMBL/GenBank/DDBJ whole genome shotgun (WGS) entry which is preliminary data.</text>
</comment>
<evidence type="ECO:0000259" key="7">
    <source>
        <dbReference type="SMART" id="SM00704"/>
    </source>
</evidence>
<feature type="domain" description="Iron-binding zinc finger CDGSH type" evidence="7">
    <location>
        <begin position="62"/>
        <end position="99"/>
    </location>
</feature>
<keyword evidence="9" id="KW-1185">Reference proteome</keyword>
<evidence type="ECO:0000256" key="6">
    <source>
        <dbReference type="SAM" id="Phobius"/>
    </source>
</evidence>
<dbReference type="Pfam" id="PF09360">
    <property type="entry name" value="zf-CDGSH"/>
    <property type="match status" value="2"/>
</dbReference>
<dbReference type="InterPro" id="IPR052950">
    <property type="entry name" value="CISD"/>
</dbReference>
<dbReference type="PANTHER" id="PTHR46491">
    <property type="entry name" value="CDGSH IRON SULFUR DOMAIN PROTEIN HOMOLOG"/>
    <property type="match status" value="1"/>
</dbReference>
<dbReference type="InterPro" id="IPR018967">
    <property type="entry name" value="FeS-contain_CDGSH-typ"/>
</dbReference>
<dbReference type="InterPro" id="IPR042216">
    <property type="entry name" value="MitoNEET_CISD"/>
</dbReference>
<sequence length="133" mass="15028">MSESQVPAKQWDIAPENFSLQGPIKVDVSEGDKWICRCGHSKNYPYCDSSHKEYNQQHFTSFSPLKVAQEQDKVVWVCRCGHSKDAPFCDGTHNTLRKIKEKEANQIQSYLIWGGLTTVLACVFVGAANYLSK</sequence>
<reference evidence="8 9" key="1">
    <citation type="journal article" date="2011" name="Genome Res.">
        <title>Phylogeny-wide analysis of social amoeba genomes highlights ancient origins for complex intercellular communication.</title>
        <authorList>
            <person name="Heidel A.J."/>
            <person name="Lawal H.M."/>
            <person name="Felder M."/>
            <person name="Schilde C."/>
            <person name="Helps N.R."/>
            <person name="Tunggal B."/>
            <person name="Rivero F."/>
            <person name="John U."/>
            <person name="Schleicher M."/>
            <person name="Eichinger L."/>
            <person name="Platzer M."/>
            <person name="Noegel A.A."/>
            <person name="Schaap P."/>
            <person name="Gloeckner G."/>
        </authorList>
    </citation>
    <scope>NUCLEOTIDE SEQUENCE [LARGE SCALE GENOMIC DNA]</scope>
    <source>
        <strain evidence="9">ATCC 26659 / Pp 5 / PN500</strain>
    </source>
</reference>
<dbReference type="GO" id="GO:0005737">
    <property type="term" value="C:cytoplasm"/>
    <property type="evidence" value="ECO:0007669"/>
    <property type="project" value="UniProtKB-ARBA"/>
</dbReference>
<keyword evidence="6" id="KW-0472">Membrane</keyword>
<dbReference type="RefSeq" id="XP_020428072.1">
    <property type="nucleotide sequence ID" value="XM_020581285.1"/>
</dbReference>
<evidence type="ECO:0000256" key="1">
    <source>
        <dbReference type="ARBA" id="ARBA00022714"/>
    </source>
</evidence>
<evidence type="ECO:0000313" key="8">
    <source>
        <dbReference type="EMBL" id="EFA75938.1"/>
    </source>
</evidence>
<evidence type="ECO:0000256" key="3">
    <source>
        <dbReference type="ARBA" id="ARBA00023004"/>
    </source>
</evidence>
<comment type="cofactor">
    <cofactor evidence="5">
        <name>[2Fe-2S] cluster</name>
        <dbReference type="ChEBI" id="CHEBI:190135"/>
    </cofactor>
</comment>
<name>D3BRA6_HETP5</name>
<evidence type="ECO:0000256" key="2">
    <source>
        <dbReference type="ARBA" id="ARBA00022723"/>
    </source>
</evidence>
<evidence type="ECO:0000256" key="5">
    <source>
        <dbReference type="ARBA" id="ARBA00034078"/>
    </source>
</evidence>
<gene>
    <name evidence="8" type="ORF">PPL_10512</name>
</gene>
<dbReference type="Proteomes" id="UP000001396">
    <property type="component" value="Unassembled WGS sequence"/>
</dbReference>
<dbReference type="Gene3D" id="3.40.5.90">
    <property type="entry name" value="CDGSH iron-sulfur domain, mitoNEET-type"/>
    <property type="match status" value="2"/>
</dbReference>
<dbReference type="PANTHER" id="PTHR46491:SF11">
    <property type="entry name" value="IRON-BINDING ZINC FINGER CDGSH TYPE DOMAIN-CONTAINING PROTEIN"/>
    <property type="match status" value="1"/>
</dbReference>
<dbReference type="AlphaFoldDB" id="D3BRA6"/>